<dbReference type="EMBL" id="MK500357">
    <property type="protein sequence ID" value="QBK87538.1"/>
    <property type="molecule type" value="Genomic_DNA"/>
</dbReference>
<proteinExistence type="predicted"/>
<organism evidence="1">
    <name type="scientific">Marseillevirus LCMAC201</name>
    <dbReference type="NCBI Taxonomy" id="2506605"/>
    <lineage>
        <taxon>Viruses</taxon>
        <taxon>Varidnaviria</taxon>
        <taxon>Bamfordvirae</taxon>
        <taxon>Nucleocytoviricota</taxon>
        <taxon>Megaviricetes</taxon>
        <taxon>Pimascovirales</taxon>
        <taxon>Pimascovirales incertae sedis</taxon>
        <taxon>Marseilleviridae</taxon>
    </lineage>
</organism>
<reference evidence="1" key="1">
    <citation type="journal article" date="2019" name="MBio">
        <title>Virus Genomes from Deep Sea Sediments Expand the Ocean Megavirome and Support Independent Origins of Viral Gigantism.</title>
        <authorList>
            <person name="Backstrom D."/>
            <person name="Yutin N."/>
            <person name="Jorgensen S.L."/>
            <person name="Dharamshi J."/>
            <person name="Homa F."/>
            <person name="Zaremba-Niedwiedzka K."/>
            <person name="Spang A."/>
            <person name="Wolf Y.I."/>
            <person name="Koonin E.V."/>
            <person name="Ettema T.J."/>
        </authorList>
    </citation>
    <scope>NUCLEOTIDE SEQUENCE</scope>
</reference>
<accession>A0A481YWI0</accession>
<name>A0A481YWI0_9VIRU</name>
<protein>
    <submittedName>
        <fullName evidence="1">Uncharacterized protein</fullName>
    </submittedName>
</protein>
<sequence>MEDVKRKGGFHGKTKYICPQCQKKVFKENKKGNGNKQKRGRS</sequence>
<evidence type="ECO:0000313" key="1">
    <source>
        <dbReference type="EMBL" id="QBK87538.1"/>
    </source>
</evidence>
<gene>
    <name evidence="1" type="ORF">LCMAC201_04490</name>
</gene>